<dbReference type="AlphaFoldDB" id="A0AAP0NPF1"/>
<accession>A0AAP0NPF1</accession>
<evidence type="ECO:0000313" key="1">
    <source>
        <dbReference type="EMBL" id="KAK9111506.1"/>
    </source>
</evidence>
<protein>
    <submittedName>
        <fullName evidence="1">Uncharacterized protein</fullName>
    </submittedName>
</protein>
<dbReference type="Pfam" id="PF05056">
    <property type="entry name" value="DUF674"/>
    <property type="match status" value="1"/>
</dbReference>
<organism evidence="1 2">
    <name type="scientific">Stephania cephalantha</name>
    <dbReference type="NCBI Taxonomy" id="152367"/>
    <lineage>
        <taxon>Eukaryota</taxon>
        <taxon>Viridiplantae</taxon>
        <taxon>Streptophyta</taxon>
        <taxon>Embryophyta</taxon>
        <taxon>Tracheophyta</taxon>
        <taxon>Spermatophyta</taxon>
        <taxon>Magnoliopsida</taxon>
        <taxon>Ranunculales</taxon>
        <taxon>Menispermaceae</taxon>
        <taxon>Menispermoideae</taxon>
        <taxon>Cissampelideae</taxon>
        <taxon>Stephania</taxon>
    </lineage>
</organism>
<dbReference type="PANTHER" id="PTHR33103:SF19">
    <property type="entry name" value="OS09G0544700 PROTEIN"/>
    <property type="match status" value="1"/>
</dbReference>
<comment type="caution">
    <text evidence="1">The sequence shown here is derived from an EMBL/GenBank/DDBJ whole genome shotgun (WGS) entry which is preliminary data.</text>
</comment>
<reference evidence="1 2" key="1">
    <citation type="submission" date="2024-01" db="EMBL/GenBank/DDBJ databases">
        <title>Genome assemblies of Stephania.</title>
        <authorList>
            <person name="Yang L."/>
        </authorList>
    </citation>
    <scope>NUCLEOTIDE SEQUENCE [LARGE SCALE GENOMIC DNA]</scope>
    <source>
        <strain evidence="1">JXDWG</strain>
        <tissue evidence="1">Leaf</tissue>
    </source>
</reference>
<proteinExistence type="predicted"/>
<dbReference type="Proteomes" id="UP001419268">
    <property type="component" value="Unassembled WGS sequence"/>
</dbReference>
<gene>
    <name evidence="1" type="ORF">Scep_019025</name>
</gene>
<dbReference type="InterPro" id="IPR007750">
    <property type="entry name" value="DUF674"/>
</dbReference>
<dbReference type="EMBL" id="JBBNAG010000008">
    <property type="protein sequence ID" value="KAK9111506.1"/>
    <property type="molecule type" value="Genomic_DNA"/>
</dbReference>
<keyword evidence="2" id="KW-1185">Reference proteome</keyword>
<evidence type="ECO:0000313" key="2">
    <source>
        <dbReference type="Proteomes" id="UP001419268"/>
    </source>
</evidence>
<sequence length="103" mass="11381">MATSKKITVKLLVDRKANKVLFAEAGKDFVDFLICLLSLPLASVLRAWTKWLVAPLSTISSIMVLKKFNIENFTFVDEIAVDIGMDEGLKLLRAPPAVEDSSL</sequence>
<name>A0AAP0NPF1_9MAGN</name>
<dbReference type="PANTHER" id="PTHR33103">
    <property type="entry name" value="OS01G0153900 PROTEIN"/>
    <property type="match status" value="1"/>
</dbReference>